<evidence type="ECO:0000313" key="2">
    <source>
        <dbReference type="Proteomes" id="UP000479531"/>
    </source>
</evidence>
<evidence type="ECO:0000313" key="1">
    <source>
        <dbReference type="EMBL" id="MVQ47399.1"/>
    </source>
</evidence>
<proteinExistence type="predicted"/>
<accession>A0A6L6XJP0</accession>
<dbReference type="AlphaFoldDB" id="A0A6L6XJP0"/>
<name>A0A6L6XJP0_9FIRM</name>
<reference evidence="1 2" key="1">
    <citation type="submission" date="2019-10" db="EMBL/GenBank/DDBJ databases">
        <title>Roseburia spp. ameliorate alcoholic fatty liver via restoration of gut barrier function.</title>
        <authorList>
            <person name="Seo B."/>
            <person name="Ko G."/>
        </authorList>
    </citation>
    <scope>NUCLEOTIDE SEQUENCE [LARGE SCALE GENOMIC DNA]</scope>
    <source>
        <strain evidence="1 2">SNUG30017</strain>
    </source>
</reference>
<dbReference type="EMBL" id="WGGT01000033">
    <property type="protein sequence ID" value="MVQ47399.1"/>
    <property type="molecule type" value="Genomic_DNA"/>
</dbReference>
<sequence>MRIALIDVDGHNFPNLPLMKLSAWHKHQGDNVEWYDPLTAWIDPPDKVYMSKVFTFTPDYPHPVCSGEIIRGGTGYHYPDGGDPLPKEIEHIYPDYSLYPDLCKDTAYGFLTRGCPRGCDFCIVAKKEGQCSVKVADLSEFWNGQKNIVLLDPNMFACKEWRDLSRQLIDSNAWVDFSQGCDIRIMTEEKAEYIRQMKIKQIHFAWDRYEDKDVIISKFKMFKQLTGWNYRKMTVYVLCGFNTTIEQDLDRIYTLRDLGYNPYVMIYDKYKLKQGDELKKLQRWVNSRFAFATVQKFEDYKP</sequence>
<protein>
    <submittedName>
        <fullName evidence="1">Radical SAM protein</fullName>
    </submittedName>
</protein>
<dbReference type="InterPro" id="IPR058240">
    <property type="entry name" value="rSAM_sf"/>
</dbReference>
<comment type="caution">
    <text evidence="1">The sequence shown here is derived from an EMBL/GenBank/DDBJ whole genome shotgun (WGS) entry which is preliminary data.</text>
</comment>
<dbReference type="Proteomes" id="UP000479531">
    <property type="component" value="Unassembled WGS sequence"/>
</dbReference>
<organism evidence="1 2">
    <name type="scientific">Roseburia intestinalis</name>
    <dbReference type="NCBI Taxonomy" id="166486"/>
    <lineage>
        <taxon>Bacteria</taxon>
        <taxon>Bacillati</taxon>
        <taxon>Bacillota</taxon>
        <taxon>Clostridia</taxon>
        <taxon>Lachnospirales</taxon>
        <taxon>Lachnospiraceae</taxon>
        <taxon>Roseburia</taxon>
    </lineage>
</organism>
<dbReference type="SUPFAM" id="SSF102114">
    <property type="entry name" value="Radical SAM enzymes"/>
    <property type="match status" value="1"/>
</dbReference>
<gene>
    <name evidence="1" type="ORF">GCK47_17345</name>
</gene>